<evidence type="ECO:0000256" key="5">
    <source>
        <dbReference type="ARBA" id="ARBA00022842"/>
    </source>
</evidence>
<comment type="caution">
    <text evidence="9">The sequence shown here is derived from an EMBL/GenBank/DDBJ whole genome shotgun (WGS) entry which is preliminary data.</text>
</comment>
<evidence type="ECO:0000256" key="7">
    <source>
        <dbReference type="ARBA" id="ARBA00022989"/>
    </source>
</evidence>
<gene>
    <name evidence="9" type="ORF">SADUNF_Sadunf02G0146200</name>
</gene>
<evidence type="ECO:0000256" key="1">
    <source>
        <dbReference type="ARBA" id="ARBA00004141"/>
    </source>
</evidence>
<evidence type="ECO:0000256" key="8">
    <source>
        <dbReference type="ARBA" id="ARBA00023136"/>
    </source>
</evidence>
<evidence type="ECO:0000256" key="6">
    <source>
        <dbReference type="ARBA" id="ARBA00022967"/>
    </source>
</evidence>
<sequence length="204" mass="22394">MEAVKHHQVIPGISTGATLETKKDLFLHASIVKGDHIHILSVGEDQKPNSDCLSFRSNSRRLPAVLTTCLALGTRKMAQKNVIGRKLPSVETSGCTTVICSDKTGTLTTNQMSVMEFLTLGGKATSYRIFNVEGTTYDPKDGGIVDWTCYNMDICKPWQRYVRAACLPTGAALKVLVEKMGVPDAKARDKIQDMQLAANYMIDR</sequence>
<evidence type="ECO:0000313" key="10">
    <source>
        <dbReference type="Proteomes" id="UP000657918"/>
    </source>
</evidence>
<protein>
    <submittedName>
        <fullName evidence="9">Uncharacterized protein</fullName>
    </submittedName>
</protein>
<dbReference type="Gene3D" id="1.20.1110.10">
    <property type="entry name" value="Calcium-transporting ATPase, transmembrane domain"/>
    <property type="match status" value="1"/>
</dbReference>
<dbReference type="Gene3D" id="3.40.50.1000">
    <property type="entry name" value="HAD superfamily/HAD-like"/>
    <property type="match status" value="1"/>
</dbReference>
<evidence type="ECO:0000256" key="2">
    <source>
        <dbReference type="ARBA" id="ARBA00022692"/>
    </source>
</evidence>
<dbReference type="SUPFAM" id="SSF81660">
    <property type="entry name" value="Metal cation-transporting ATPase, ATP-binding domain N"/>
    <property type="match status" value="1"/>
</dbReference>
<dbReference type="PROSITE" id="PS00154">
    <property type="entry name" value="ATPASE_E1_E2"/>
    <property type="match status" value="1"/>
</dbReference>
<comment type="subcellular location">
    <subcellularLocation>
        <location evidence="1">Membrane</location>
        <topology evidence="1">Multi-pass membrane protein</topology>
    </subcellularLocation>
</comment>
<name>A0A835TK89_9ROSI</name>
<dbReference type="GO" id="GO:0016020">
    <property type="term" value="C:membrane"/>
    <property type="evidence" value="ECO:0007669"/>
    <property type="project" value="UniProtKB-SubCell"/>
</dbReference>
<keyword evidence="4" id="KW-0067">ATP-binding</keyword>
<dbReference type="Gene3D" id="3.40.1110.10">
    <property type="entry name" value="Calcium-transporting ATPase, cytoplasmic domain N"/>
    <property type="match status" value="1"/>
</dbReference>
<keyword evidence="2" id="KW-0812">Transmembrane</keyword>
<dbReference type="GO" id="GO:0005524">
    <property type="term" value="F:ATP binding"/>
    <property type="evidence" value="ECO:0007669"/>
    <property type="project" value="UniProtKB-KW"/>
</dbReference>
<evidence type="ECO:0000256" key="3">
    <source>
        <dbReference type="ARBA" id="ARBA00022741"/>
    </source>
</evidence>
<dbReference type="InterPro" id="IPR023214">
    <property type="entry name" value="HAD_sf"/>
</dbReference>
<keyword evidence="8" id="KW-0472">Membrane</keyword>
<keyword evidence="5" id="KW-0460">Magnesium</keyword>
<dbReference type="AlphaFoldDB" id="A0A835TK89"/>
<dbReference type="Proteomes" id="UP000657918">
    <property type="component" value="Unassembled WGS sequence"/>
</dbReference>
<proteinExistence type="predicted"/>
<accession>A0A835TK89</accession>
<keyword evidence="6" id="KW-1278">Translocase</keyword>
<dbReference type="FunFam" id="3.40.50.1000:FF:000001">
    <property type="entry name" value="Phospholipid-transporting ATPase IC"/>
    <property type="match status" value="1"/>
</dbReference>
<evidence type="ECO:0000313" key="9">
    <source>
        <dbReference type="EMBL" id="KAF9687948.1"/>
    </source>
</evidence>
<dbReference type="InterPro" id="IPR023298">
    <property type="entry name" value="ATPase_P-typ_TM_dom_sf"/>
</dbReference>
<reference evidence="9 10" key="1">
    <citation type="submission" date="2020-10" db="EMBL/GenBank/DDBJ databases">
        <title>Plant Genome Project.</title>
        <authorList>
            <person name="Zhang R.-G."/>
        </authorList>
    </citation>
    <scope>NUCLEOTIDE SEQUENCE [LARGE SCALE GENOMIC DNA]</scope>
    <source>
        <strain evidence="9">FAFU-HL-1</strain>
        <tissue evidence="9">Leaf</tissue>
    </source>
</reference>
<dbReference type="SUPFAM" id="SSF81665">
    <property type="entry name" value="Calcium ATPase, transmembrane domain M"/>
    <property type="match status" value="1"/>
</dbReference>
<keyword evidence="3" id="KW-0547">Nucleotide-binding</keyword>
<dbReference type="InterPro" id="IPR018303">
    <property type="entry name" value="ATPase_P-typ_P_site"/>
</dbReference>
<organism evidence="9 10">
    <name type="scientific">Salix dunnii</name>
    <dbReference type="NCBI Taxonomy" id="1413687"/>
    <lineage>
        <taxon>Eukaryota</taxon>
        <taxon>Viridiplantae</taxon>
        <taxon>Streptophyta</taxon>
        <taxon>Embryophyta</taxon>
        <taxon>Tracheophyta</taxon>
        <taxon>Spermatophyta</taxon>
        <taxon>Magnoliopsida</taxon>
        <taxon>eudicotyledons</taxon>
        <taxon>Gunneridae</taxon>
        <taxon>Pentapetalae</taxon>
        <taxon>rosids</taxon>
        <taxon>fabids</taxon>
        <taxon>Malpighiales</taxon>
        <taxon>Salicaceae</taxon>
        <taxon>Saliceae</taxon>
        <taxon>Salix</taxon>
    </lineage>
</organism>
<dbReference type="OrthoDB" id="1625943at2759"/>
<evidence type="ECO:0000256" key="4">
    <source>
        <dbReference type="ARBA" id="ARBA00022840"/>
    </source>
</evidence>
<dbReference type="EMBL" id="JADGMS010000002">
    <property type="protein sequence ID" value="KAF9687948.1"/>
    <property type="molecule type" value="Genomic_DNA"/>
</dbReference>
<dbReference type="PANTHER" id="PTHR42861">
    <property type="entry name" value="CALCIUM-TRANSPORTING ATPASE"/>
    <property type="match status" value="1"/>
</dbReference>
<keyword evidence="7" id="KW-1133">Transmembrane helix</keyword>
<dbReference type="InterPro" id="IPR023299">
    <property type="entry name" value="ATPase_P-typ_cyto_dom_N"/>
</dbReference>
<keyword evidence="10" id="KW-1185">Reference proteome</keyword>